<dbReference type="PANTHER" id="PTHR16476">
    <property type="entry name" value="FAMILY WITH SEQUENCE SIMILARITY 216 MEMBER A"/>
    <property type="match status" value="1"/>
</dbReference>
<dbReference type="OMA" id="MKTIHIP"/>
<name>A0A3B4TIS7_SERDU</name>
<dbReference type="RefSeq" id="XP_022608620.1">
    <property type="nucleotide sequence ID" value="XM_022752899.1"/>
</dbReference>
<dbReference type="AlphaFoldDB" id="A0A3B4TIS7"/>
<dbReference type="GeneID" id="111227429"/>
<organism evidence="3 4">
    <name type="scientific">Seriola dumerili</name>
    <name type="common">Greater amberjack</name>
    <name type="synonym">Caranx dumerili</name>
    <dbReference type="NCBI Taxonomy" id="41447"/>
    <lineage>
        <taxon>Eukaryota</taxon>
        <taxon>Metazoa</taxon>
        <taxon>Chordata</taxon>
        <taxon>Craniata</taxon>
        <taxon>Vertebrata</taxon>
        <taxon>Euteleostomi</taxon>
        <taxon>Actinopterygii</taxon>
        <taxon>Neopterygii</taxon>
        <taxon>Teleostei</taxon>
        <taxon>Neoteleostei</taxon>
        <taxon>Acanthomorphata</taxon>
        <taxon>Carangaria</taxon>
        <taxon>Carangiformes</taxon>
        <taxon>Carangidae</taxon>
        <taxon>Seriola</taxon>
    </lineage>
</organism>
<dbReference type="CTD" id="29902"/>
<accession>A0A3B4TIS7</accession>
<evidence type="ECO:0000256" key="2">
    <source>
        <dbReference type="SAM" id="MobiDB-lite"/>
    </source>
</evidence>
<dbReference type="Ensembl" id="ENSSDUT00000005986.1">
    <property type="protein sequence ID" value="ENSSDUP00000005872.1"/>
    <property type="gene ID" value="ENSSDUG00000004324.1"/>
</dbReference>
<dbReference type="STRING" id="41447.ENSSDUP00000005872"/>
<dbReference type="Proteomes" id="UP000261420">
    <property type="component" value="Unplaced"/>
</dbReference>
<comment type="similarity">
    <text evidence="1">Belongs to the FAM216 family.</text>
</comment>
<dbReference type="PANTHER" id="PTHR16476:SF4">
    <property type="entry name" value="PROTEIN FAM216A"/>
    <property type="match status" value="1"/>
</dbReference>
<dbReference type="GeneTree" id="ENSGT01050000245010"/>
<reference evidence="3" key="1">
    <citation type="submission" date="2025-08" db="UniProtKB">
        <authorList>
            <consortium name="Ensembl"/>
        </authorList>
    </citation>
    <scope>IDENTIFICATION</scope>
</reference>
<dbReference type="Pfam" id="PF15107">
    <property type="entry name" value="FAM216B"/>
    <property type="match status" value="1"/>
</dbReference>
<dbReference type="KEGG" id="sdu:111227429"/>
<feature type="region of interest" description="Disordered" evidence="2">
    <location>
        <begin position="94"/>
        <end position="131"/>
    </location>
</feature>
<sequence>MCRGTHINVSAGSQHMKTIHIPKSMMSAPFLQHPALTAGQRRYLCSIANVYSTEHMRRQMKQHYLNVLHTCVQSGQNPACRRRYGDHQLRENRMFTKDAGKDVEARAKPQGQRKGSSTATSDVILPKIVNR</sequence>
<evidence type="ECO:0000313" key="3">
    <source>
        <dbReference type="Ensembl" id="ENSSDUP00000005872.1"/>
    </source>
</evidence>
<dbReference type="InterPro" id="IPR029373">
    <property type="entry name" value="FAM216"/>
</dbReference>
<evidence type="ECO:0000256" key="1">
    <source>
        <dbReference type="ARBA" id="ARBA00008615"/>
    </source>
</evidence>
<reference evidence="3" key="2">
    <citation type="submission" date="2025-09" db="UniProtKB">
        <authorList>
            <consortium name="Ensembl"/>
        </authorList>
    </citation>
    <scope>IDENTIFICATION</scope>
</reference>
<feature type="compositionally biased region" description="Basic and acidic residues" evidence="2">
    <location>
        <begin position="94"/>
        <end position="107"/>
    </location>
</feature>
<proteinExistence type="inferred from homology"/>
<keyword evidence="4" id="KW-1185">Reference proteome</keyword>
<evidence type="ECO:0000313" key="4">
    <source>
        <dbReference type="Proteomes" id="UP000261420"/>
    </source>
</evidence>
<protein>
    <submittedName>
        <fullName evidence="3">Family with sequence similarity 216 member A</fullName>
    </submittedName>
</protein>